<evidence type="ECO:0000313" key="1">
    <source>
        <dbReference type="EMBL" id="KAK6335687.1"/>
    </source>
</evidence>
<sequence length="269" mass="29696">MSSVPPADLFPLRVPLSSQRYENTQLSLSIPNLHRRAVLDRLQEISMIFQQRFLSSRFATASADAIDRLRNKSAAVDPLRTASSSTLIARRIAVRKFKLATTRFPLSPSKALHHARRLQLFGRNRNRGLNFLRFTVLGLGVPDPLAELELHKFWTTAMTEPTLLLETDSSDGVIAAAAFQPPLDMPRAGEATRQAGSAELAAPILVSSREDPHLRDITSWKREKSVDIGSLTLDSLPDGLDDFQLPAAEESGAEQWHLGFSCASSNAMQ</sequence>
<organism evidence="1 2">
    <name type="scientific">Orbilia brochopaga</name>
    <dbReference type="NCBI Taxonomy" id="3140254"/>
    <lineage>
        <taxon>Eukaryota</taxon>
        <taxon>Fungi</taxon>
        <taxon>Dikarya</taxon>
        <taxon>Ascomycota</taxon>
        <taxon>Pezizomycotina</taxon>
        <taxon>Orbiliomycetes</taxon>
        <taxon>Orbiliales</taxon>
        <taxon>Orbiliaceae</taxon>
        <taxon>Orbilia</taxon>
    </lineage>
</organism>
<evidence type="ECO:0000313" key="2">
    <source>
        <dbReference type="Proteomes" id="UP001375240"/>
    </source>
</evidence>
<name>A0AAV9U8L4_9PEZI</name>
<protein>
    <submittedName>
        <fullName evidence="1">Uncharacterized protein</fullName>
    </submittedName>
</protein>
<accession>A0AAV9U8L4</accession>
<keyword evidence="2" id="KW-1185">Reference proteome</keyword>
<comment type="caution">
    <text evidence="1">The sequence shown here is derived from an EMBL/GenBank/DDBJ whole genome shotgun (WGS) entry which is preliminary data.</text>
</comment>
<dbReference type="EMBL" id="JAVHNQ010000012">
    <property type="protein sequence ID" value="KAK6335687.1"/>
    <property type="molecule type" value="Genomic_DNA"/>
</dbReference>
<dbReference type="Proteomes" id="UP001375240">
    <property type="component" value="Unassembled WGS sequence"/>
</dbReference>
<reference evidence="1 2" key="1">
    <citation type="submission" date="2019-10" db="EMBL/GenBank/DDBJ databases">
        <authorList>
            <person name="Palmer J.M."/>
        </authorList>
    </citation>
    <scope>NUCLEOTIDE SEQUENCE [LARGE SCALE GENOMIC DNA]</scope>
    <source>
        <strain evidence="1 2">TWF696</strain>
    </source>
</reference>
<gene>
    <name evidence="1" type="ORF">TWF696_002453</name>
</gene>
<proteinExistence type="predicted"/>
<dbReference type="AlphaFoldDB" id="A0AAV9U8L4"/>